<feature type="transmembrane region" description="Helical" evidence="7">
    <location>
        <begin position="291"/>
        <end position="312"/>
    </location>
</feature>
<dbReference type="GO" id="GO:0098797">
    <property type="term" value="C:plasma membrane protein complex"/>
    <property type="evidence" value="ECO:0007669"/>
    <property type="project" value="TreeGrafter"/>
</dbReference>
<feature type="transmembrane region" description="Helical" evidence="7">
    <location>
        <begin position="396"/>
        <end position="416"/>
    </location>
</feature>
<dbReference type="RefSeq" id="WP_178978212.1">
    <property type="nucleotide sequence ID" value="NZ_CALIBD010000006.1"/>
</dbReference>
<evidence type="ECO:0000313" key="10">
    <source>
        <dbReference type="Proteomes" id="UP000526307"/>
    </source>
</evidence>
<keyword evidence="6 7" id="KW-0472">Membrane</keyword>
<protein>
    <submittedName>
        <fullName evidence="9">FtsX-like permease family protein</fullName>
    </submittedName>
</protein>
<accession>A0A7Y8VQZ1</accession>
<reference evidence="9 10" key="1">
    <citation type="submission" date="2020-06" db="EMBL/GenBank/DDBJ databases">
        <title>Mogibacterium timidum strain W9173 genomic sequence.</title>
        <authorList>
            <person name="Wade W.G."/>
            <person name="Johnston C.D."/>
            <person name="Chen T."/>
            <person name="Dewhirst F.E."/>
        </authorList>
    </citation>
    <scope>NUCLEOTIDE SEQUENCE [LARGE SCALE GENOMIC DNA]</scope>
    <source>
        <strain evidence="9 10">W9173</strain>
    </source>
</reference>
<evidence type="ECO:0000313" key="9">
    <source>
        <dbReference type="EMBL" id="NWO22922.1"/>
    </source>
</evidence>
<proteinExistence type="inferred from homology"/>
<comment type="caution">
    <text evidence="9">The sequence shown here is derived from an EMBL/GenBank/DDBJ whole genome shotgun (WGS) entry which is preliminary data.</text>
</comment>
<sequence>MIRNAIAYVLRRRYRTFIILIILTLVLTCIHVCLSIKKSSDNLERSLYKTSNSSLSITGKENQGAFEIDRFKSLKKINGIKEIVPEYDGLARLSDSNVIESNQKVKRDDLPGDLKNIVSVQLTSNSERSLLFNSGVFTMQKGRHLRKNDVNKVLVHSEFAKKNNLKLHDKVSLGFLSENRTDSNAGNREFEIVGIFSGKKQEKHTGLSSDLSENTMFADYDSGQRAMNPAGNSRIANKLSIFTDSPENMNTVMKRIKKLDIEWQKYKVEKDTSAFKEAIASLASIKHIIRIMTYSIMIGGLIVLSLILILWLRERIYEIGILLSIGVNKAKIMAQFISELVLISMPAAIISLVLGNVMFKKVIGGFAGADGNASITSSFIENESIGDNLLTFVQSYGLLLLIIVISVAATSGIILVKKPKEILSKIS</sequence>
<dbReference type="AlphaFoldDB" id="A0A7Y8VQZ1"/>
<dbReference type="GO" id="GO:0044874">
    <property type="term" value="P:lipoprotein localization to outer membrane"/>
    <property type="evidence" value="ECO:0007669"/>
    <property type="project" value="TreeGrafter"/>
</dbReference>
<evidence type="ECO:0000256" key="1">
    <source>
        <dbReference type="ARBA" id="ARBA00004651"/>
    </source>
</evidence>
<keyword evidence="4 7" id="KW-0812">Transmembrane</keyword>
<dbReference type="Proteomes" id="UP000526307">
    <property type="component" value="Unassembled WGS sequence"/>
</dbReference>
<evidence type="ECO:0000256" key="7">
    <source>
        <dbReference type="SAM" id="Phobius"/>
    </source>
</evidence>
<dbReference type="InterPro" id="IPR003838">
    <property type="entry name" value="ABC3_permease_C"/>
</dbReference>
<comment type="similarity">
    <text evidence="2">Belongs to the ABC-4 integral membrane protein family. LolC/E subfamily.</text>
</comment>
<dbReference type="PANTHER" id="PTHR30489:SF0">
    <property type="entry name" value="LIPOPROTEIN-RELEASING SYSTEM TRANSMEMBRANE PROTEIN LOLE"/>
    <property type="match status" value="1"/>
</dbReference>
<feature type="domain" description="ABC3 transporter permease C-terminal" evidence="8">
    <location>
        <begin position="291"/>
        <end position="412"/>
    </location>
</feature>
<keyword evidence="3" id="KW-1003">Cell membrane</keyword>
<organism evidence="9 10">
    <name type="scientific">Mogibacterium timidum</name>
    <dbReference type="NCBI Taxonomy" id="35519"/>
    <lineage>
        <taxon>Bacteria</taxon>
        <taxon>Bacillati</taxon>
        <taxon>Bacillota</taxon>
        <taxon>Clostridia</taxon>
        <taxon>Peptostreptococcales</taxon>
        <taxon>Anaerovoracaceae</taxon>
        <taxon>Mogibacterium</taxon>
    </lineage>
</organism>
<evidence type="ECO:0000256" key="4">
    <source>
        <dbReference type="ARBA" id="ARBA00022692"/>
    </source>
</evidence>
<evidence type="ECO:0000259" key="8">
    <source>
        <dbReference type="Pfam" id="PF02687"/>
    </source>
</evidence>
<dbReference type="InterPro" id="IPR051447">
    <property type="entry name" value="Lipoprotein-release_system"/>
</dbReference>
<name>A0A7Y8VQZ1_9FIRM</name>
<feature type="transmembrane region" description="Helical" evidence="7">
    <location>
        <begin position="332"/>
        <end position="354"/>
    </location>
</feature>
<dbReference type="Pfam" id="PF02687">
    <property type="entry name" value="FtsX"/>
    <property type="match status" value="1"/>
</dbReference>
<keyword evidence="5 7" id="KW-1133">Transmembrane helix</keyword>
<evidence type="ECO:0000256" key="3">
    <source>
        <dbReference type="ARBA" id="ARBA00022475"/>
    </source>
</evidence>
<evidence type="ECO:0000256" key="6">
    <source>
        <dbReference type="ARBA" id="ARBA00023136"/>
    </source>
</evidence>
<evidence type="ECO:0000256" key="5">
    <source>
        <dbReference type="ARBA" id="ARBA00022989"/>
    </source>
</evidence>
<keyword evidence="10" id="KW-1185">Reference proteome</keyword>
<dbReference type="PANTHER" id="PTHR30489">
    <property type="entry name" value="LIPOPROTEIN-RELEASING SYSTEM TRANSMEMBRANE PROTEIN LOLE"/>
    <property type="match status" value="1"/>
</dbReference>
<evidence type="ECO:0000256" key="2">
    <source>
        <dbReference type="ARBA" id="ARBA00005236"/>
    </source>
</evidence>
<comment type="subcellular location">
    <subcellularLocation>
        <location evidence="1">Cell membrane</location>
        <topology evidence="1">Multi-pass membrane protein</topology>
    </subcellularLocation>
</comment>
<dbReference type="EMBL" id="JABXYR010000001">
    <property type="protein sequence ID" value="NWO22922.1"/>
    <property type="molecule type" value="Genomic_DNA"/>
</dbReference>
<gene>
    <name evidence="9" type="ORF">HW270_02355</name>
</gene>